<comment type="subcellular location">
    <subcellularLocation>
        <location evidence="1">Membrane</location>
        <topology evidence="1">Multi-pass membrane protein</topology>
    </subcellularLocation>
</comment>
<dbReference type="STRING" id="927083.DB32_002545"/>
<keyword evidence="2 5" id="KW-0812">Transmembrane</keyword>
<dbReference type="Pfam" id="PF00999">
    <property type="entry name" value="Na_H_Exchanger"/>
    <property type="match status" value="1"/>
</dbReference>
<dbReference type="AlphaFoldDB" id="A0A0F6W266"/>
<dbReference type="EMBL" id="CP011125">
    <property type="protein sequence ID" value="AKF05396.1"/>
    <property type="molecule type" value="Genomic_DNA"/>
</dbReference>
<feature type="transmembrane region" description="Helical" evidence="5">
    <location>
        <begin position="310"/>
        <end position="329"/>
    </location>
</feature>
<evidence type="ECO:0000313" key="8">
    <source>
        <dbReference type="Proteomes" id="UP000034883"/>
    </source>
</evidence>
<feature type="transmembrane region" description="Helical" evidence="5">
    <location>
        <begin position="335"/>
        <end position="358"/>
    </location>
</feature>
<evidence type="ECO:0000256" key="4">
    <source>
        <dbReference type="ARBA" id="ARBA00023136"/>
    </source>
</evidence>
<evidence type="ECO:0000259" key="6">
    <source>
        <dbReference type="Pfam" id="PF00999"/>
    </source>
</evidence>
<gene>
    <name evidence="7" type="ORF">DB32_002545</name>
</gene>
<feature type="transmembrane region" description="Helical" evidence="5">
    <location>
        <begin position="370"/>
        <end position="390"/>
    </location>
</feature>
<sequence length="447" mass="46291">MTTIQRVLLIAAMGGLMEAVRSVAVAGSGDRVRAAATVLGIGFVLIVSHLVGKLFAQIRLPKLTGYLAAGIVSGPAVLAYLDGDVVGDMKLVNGVAIALIALTAGSEIDFRAMRPLFRSVAWISAIAVCGTALALSLAALLLRPFLPFLAAMPIDATIAVCAVIGVVVVAQSPAVVVAIRSETGADGPVAQTVLAVVVLADLLVIVLFAITSSIATAVIAGSFDAGAALTRLLWELFGSLGIGAMIGVLLALWQRAVKRGLDLFVLTVCFVAAEVGQRLHLDPLLMMLAAGMFVENVMHSGHELRREFEAASLPVYVLFFTVAGASIHLDAIPTFLVPTAVLVLVRGLGLLFGTRVAARVADAPEKVVKWAGFGLLPQAGLAIALALLFARTFPTFGAEAGTLVLGIVAINELVAPALLRWAYVRSGEAESERTASEATAPPVPATR</sequence>
<proteinExistence type="predicted"/>
<keyword evidence="8" id="KW-1185">Reference proteome</keyword>
<protein>
    <submittedName>
        <fullName evidence="7">Na(+)/H(+) antiporter</fullName>
    </submittedName>
</protein>
<dbReference type="Proteomes" id="UP000034883">
    <property type="component" value="Chromosome"/>
</dbReference>
<feature type="domain" description="Cation/H+ exchanger transmembrane" evidence="6">
    <location>
        <begin position="48"/>
        <end position="421"/>
    </location>
</feature>
<accession>A0A0F6W266</accession>
<dbReference type="GO" id="GO:0016020">
    <property type="term" value="C:membrane"/>
    <property type="evidence" value="ECO:0007669"/>
    <property type="project" value="UniProtKB-SubCell"/>
</dbReference>
<evidence type="ECO:0000256" key="1">
    <source>
        <dbReference type="ARBA" id="ARBA00004141"/>
    </source>
</evidence>
<feature type="transmembrane region" description="Helical" evidence="5">
    <location>
        <begin position="232"/>
        <end position="253"/>
    </location>
</feature>
<dbReference type="OrthoDB" id="5493617at2"/>
<dbReference type="KEGG" id="samy:DB32_002545"/>
<reference evidence="7 8" key="1">
    <citation type="submission" date="2015-03" db="EMBL/GenBank/DDBJ databases">
        <title>Genome assembly of Sandaracinus amylolyticus DSM 53668.</title>
        <authorList>
            <person name="Sharma G."/>
            <person name="Subramanian S."/>
        </authorList>
    </citation>
    <scope>NUCLEOTIDE SEQUENCE [LARGE SCALE GENOMIC DNA]</scope>
    <source>
        <strain evidence="7 8">DSM 53668</strain>
    </source>
</reference>
<dbReference type="GO" id="GO:1902600">
    <property type="term" value="P:proton transmembrane transport"/>
    <property type="evidence" value="ECO:0007669"/>
    <property type="project" value="InterPro"/>
</dbReference>
<dbReference type="GO" id="GO:0015297">
    <property type="term" value="F:antiporter activity"/>
    <property type="evidence" value="ECO:0007669"/>
    <property type="project" value="InterPro"/>
</dbReference>
<feature type="transmembrane region" description="Helical" evidence="5">
    <location>
        <begin position="120"/>
        <end position="142"/>
    </location>
</feature>
<feature type="transmembrane region" description="Helical" evidence="5">
    <location>
        <begin position="63"/>
        <end position="83"/>
    </location>
</feature>
<evidence type="ECO:0000256" key="2">
    <source>
        <dbReference type="ARBA" id="ARBA00022692"/>
    </source>
</evidence>
<feature type="transmembrane region" description="Helical" evidence="5">
    <location>
        <begin position="89"/>
        <end position="108"/>
    </location>
</feature>
<dbReference type="RefSeq" id="WP_053232640.1">
    <property type="nucleotide sequence ID" value="NZ_CP011125.1"/>
</dbReference>
<feature type="transmembrane region" description="Helical" evidence="5">
    <location>
        <begin position="402"/>
        <end position="423"/>
    </location>
</feature>
<keyword evidence="3 5" id="KW-1133">Transmembrane helix</keyword>
<evidence type="ECO:0000256" key="5">
    <source>
        <dbReference type="SAM" id="Phobius"/>
    </source>
</evidence>
<dbReference type="PANTHER" id="PTHR43021">
    <property type="entry name" value="NA(+)/H(+) ANTIPORTER-RELATED"/>
    <property type="match status" value="1"/>
</dbReference>
<dbReference type="PANTHER" id="PTHR43021:SF2">
    <property type="entry name" value="CATION_H+ EXCHANGER DOMAIN-CONTAINING PROTEIN"/>
    <property type="match status" value="1"/>
</dbReference>
<dbReference type="Gene3D" id="1.20.1530.20">
    <property type="match status" value="1"/>
</dbReference>
<dbReference type="InterPro" id="IPR038770">
    <property type="entry name" value="Na+/solute_symporter_sf"/>
</dbReference>
<organism evidence="7 8">
    <name type="scientific">Sandaracinus amylolyticus</name>
    <dbReference type="NCBI Taxonomy" id="927083"/>
    <lineage>
        <taxon>Bacteria</taxon>
        <taxon>Pseudomonadati</taxon>
        <taxon>Myxococcota</taxon>
        <taxon>Polyangia</taxon>
        <taxon>Polyangiales</taxon>
        <taxon>Sandaracinaceae</taxon>
        <taxon>Sandaracinus</taxon>
    </lineage>
</organism>
<dbReference type="InterPro" id="IPR006153">
    <property type="entry name" value="Cation/H_exchanger_TM"/>
</dbReference>
<evidence type="ECO:0000313" key="7">
    <source>
        <dbReference type="EMBL" id="AKF05396.1"/>
    </source>
</evidence>
<feature type="transmembrane region" description="Helical" evidence="5">
    <location>
        <begin position="32"/>
        <end position="51"/>
    </location>
</feature>
<evidence type="ECO:0000256" key="3">
    <source>
        <dbReference type="ARBA" id="ARBA00022989"/>
    </source>
</evidence>
<feature type="transmembrane region" description="Helical" evidence="5">
    <location>
        <begin position="192"/>
        <end position="220"/>
    </location>
</feature>
<name>A0A0F6W266_9BACT</name>
<feature type="transmembrane region" description="Helical" evidence="5">
    <location>
        <begin position="154"/>
        <end position="180"/>
    </location>
</feature>
<keyword evidence="4 5" id="KW-0472">Membrane</keyword>